<dbReference type="AlphaFoldDB" id="A0A7X0P6J4"/>
<keyword evidence="1" id="KW-0548">Nucleotidyltransferase</keyword>
<dbReference type="RefSeq" id="WP_185110675.1">
    <property type="nucleotide sequence ID" value="NZ_BAAAXY010000153.1"/>
</dbReference>
<keyword evidence="1" id="KW-0808">Transferase</keyword>
<keyword evidence="2" id="KW-1185">Reference proteome</keyword>
<accession>A0A7X0P6J4</accession>
<name>A0A7X0P6J4_9ACTN</name>
<organism evidence="1 2">
    <name type="scientific">Nonomuraea rubra</name>
    <dbReference type="NCBI Taxonomy" id="46180"/>
    <lineage>
        <taxon>Bacteria</taxon>
        <taxon>Bacillati</taxon>
        <taxon>Actinomycetota</taxon>
        <taxon>Actinomycetes</taxon>
        <taxon>Streptosporangiales</taxon>
        <taxon>Streptosporangiaceae</taxon>
        <taxon>Nonomuraea</taxon>
    </lineage>
</organism>
<reference evidence="1 2" key="1">
    <citation type="submission" date="2020-08" db="EMBL/GenBank/DDBJ databases">
        <title>Sequencing the genomes of 1000 actinobacteria strains.</title>
        <authorList>
            <person name="Klenk H.-P."/>
        </authorList>
    </citation>
    <scope>NUCLEOTIDE SEQUENCE [LARGE SCALE GENOMIC DNA]</scope>
    <source>
        <strain evidence="1 2">DSM 43768</strain>
    </source>
</reference>
<evidence type="ECO:0000313" key="2">
    <source>
        <dbReference type="Proteomes" id="UP000565579"/>
    </source>
</evidence>
<dbReference type="Proteomes" id="UP000565579">
    <property type="component" value="Unassembled WGS sequence"/>
</dbReference>
<comment type="caution">
    <text evidence="1">The sequence shown here is derived from an EMBL/GenBank/DDBJ whole genome shotgun (WGS) entry which is preliminary data.</text>
</comment>
<dbReference type="EMBL" id="JACHMI010000001">
    <property type="protein sequence ID" value="MBB6556197.1"/>
    <property type="molecule type" value="Genomic_DNA"/>
</dbReference>
<gene>
    <name evidence="1" type="ORF">HD593_010992</name>
</gene>
<protein>
    <submittedName>
        <fullName evidence="1">Phosphopantetheine adenylyltransferase</fullName>
    </submittedName>
</protein>
<dbReference type="GO" id="GO:0016779">
    <property type="term" value="F:nucleotidyltransferase activity"/>
    <property type="evidence" value="ECO:0007669"/>
    <property type="project" value="UniProtKB-KW"/>
</dbReference>
<proteinExistence type="predicted"/>
<sequence>MADVITRAQTRDLFLAKLRFATHQRHKRSEIVEGPYGPECAWVAYEAERMLALVNEIREKRGLEPATLEQVRRIEQSAAGHSDYPDKYALRCAFLALGEED</sequence>
<evidence type="ECO:0000313" key="1">
    <source>
        <dbReference type="EMBL" id="MBB6556197.1"/>
    </source>
</evidence>